<dbReference type="AlphaFoldDB" id="A0A1X7TDD4"/>
<sequence>MLIINIKVLSLSFFLYVQNELCRYKTCLLILF</sequence>
<reference evidence="1" key="1">
    <citation type="submission" date="2017-05" db="UniProtKB">
        <authorList>
            <consortium name="EnsemblMetazoa"/>
        </authorList>
    </citation>
    <scope>IDENTIFICATION</scope>
</reference>
<accession>A0A1X7TDD4</accession>
<dbReference type="InParanoid" id="A0A1X7TDD4"/>
<name>A0A1X7TDD4_AMPQE</name>
<dbReference type="EnsemblMetazoa" id="Aqu2.1.12599_001">
    <property type="protein sequence ID" value="Aqu2.1.12599_001"/>
    <property type="gene ID" value="Aqu2.1.12599"/>
</dbReference>
<evidence type="ECO:0000313" key="1">
    <source>
        <dbReference type="EnsemblMetazoa" id="Aqu2.1.12599_001"/>
    </source>
</evidence>
<protein>
    <submittedName>
        <fullName evidence="1">Uncharacterized protein</fullName>
    </submittedName>
</protein>
<proteinExistence type="predicted"/>
<organism evidence="1">
    <name type="scientific">Amphimedon queenslandica</name>
    <name type="common">Sponge</name>
    <dbReference type="NCBI Taxonomy" id="400682"/>
    <lineage>
        <taxon>Eukaryota</taxon>
        <taxon>Metazoa</taxon>
        <taxon>Porifera</taxon>
        <taxon>Demospongiae</taxon>
        <taxon>Heteroscleromorpha</taxon>
        <taxon>Haplosclerida</taxon>
        <taxon>Niphatidae</taxon>
        <taxon>Amphimedon</taxon>
    </lineage>
</organism>